<dbReference type="PROSITE" id="PS01173">
    <property type="entry name" value="LIPASE_GDXG_HIS"/>
    <property type="match status" value="1"/>
</dbReference>
<dbReference type="InterPro" id="IPR002168">
    <property type="entry name" value="Lipase_GDXG_HIS_AS"/>
</dbReference>
<reference evidence="5" key="1">
    <citation type="submission" date="2017-02" db="EMBL/GenBank/DDBJ databases">
        <authorList>
            <person name="Furmanczyk E.M."/>
        </authorList>
    </citation>
    <scope>NUCLEOTIDE SEQUENCE [LARGE SCALE GENOMIC DNA]</scope>
    <source>
        <strain evidence="5">AP3_22</strain>
    </source>
</reference>
<organism evidence="4 5">
    <name type="scientific">Pseudomonas laurylsulfativorans</name>
    <dbReference type="NCBI Taxonomy" id="1943631"/>
    <lineage>
        <taxon>Bacteria</taxon>
        <taxon>Pseudomonadati</taxon>
        <taxon>Pseudomonadota</taxon>
        <taxon>Gammaproteobacteria</taxon>
        <taxon>Pseudomonadales</taxon>
        <taxon>Pseudomonadaceae</taxon>
        <taxon>Pseudomonas</taxon>
    </lineage>
</organism>
<dbReference type="InterPro" id="IPR050300">
    <property type="entry name" value="GDXG_lipolytic_enzyme"/>
</dbReference>
<keyword evidence="2" id="KW-0378">Hydrolase</keyword>
<evidence type="ECO:0000256" key="2">
    <source>
        <dbReference type="ARBA" id="ARBA00022801"/>
    </source>
</evidence>
<dbReference type="OrthoDB" id="9806180at2"/>
<dbReference type="EMBL" id="MUJK01000001">
    <property type="protein sequence ID" value="POF44205.1"/>
    <property type="molecule type" value="Genomic_DNA"/>
</dbReference>
<dbReference type="InterPro" id="IPR013094">
    <property type="entry name" value="AB_hydrolase_3"/>
</dbReference>
<gene>
    <name evidence="4" type="ORF">B0D71_05285</name>
</gene>
<dbReference type="GO" id="GO:0016787">
    <property type="term" value="F:hydrolase activity"/>
    <property type="evidence" value="ECO:0007669"/>
    <property type="project" value="UniProtKB-KW"/>
</dbReference>
<protein>
    <recommendedName>
        <fullName evidence="3">Alpha/beta hydrolase fold-3 domain-containing protein</fullName>
    </recommendedName>
</protein>
<dbReference type="Pfam" id="PF07859">
    <property type="entry name" value="Abhydrolase_3"/>
    <property type="match status" value="1"/>
</dbReference>
<comment type="similarity">
    <text evidence="1">Belongs to the 'GDXG' lipolytic enzyme family.</text>
</comment>
<evidence type="ECO:0000259" key="3">
    <source>
        <dbReference type="Pfam" id="PF07859"/>
    </source>
</evidence>
<dbReference type="AlphaFoldDB" id="A0A2S3VW72"/>
<name>A0A2S3VW72_9PSED</name>
<comment type="caution">
    <text evidence="4">The sequence shown here is derived from an EMBL/GenBank/DDBJ whole genome shotgun (WGS) entry which is preliminary data.</text>
</comment>
<accession>A0A2S3VW72</accession>
<dbReference type="Proteomes" id="UP000237440">
    <property type="component" value="Unassembled WGS sequence"/>
</dbReference>
<evidence type="ECO:0000313" key="4">
    <source>
        <dbReference type="EMBL" id="POF44205.1"/>
    </source>
</evidence>
<feature type="domain" description="Alpha/beta hydrolase fold-3" evidence="3">
    <location>
        <begin position="93"/>
        <end position="300"/>
    </location>
</feature>
<dbReference type="SUPFAM" id="SSF53474">
    <property type="entry name" value="alpha/beta-Hydrolases"/>
    <property type="match status" value="1"/>
</dbReference>
<dbReference type="PANTHER" id="PTHR48081">
    <property type="entry name" value="AB HYDROLASE SUPERFAMILY PROTEIN C4A8.06C"/>
    <property type="match status" value="1"/>
</dbReference>
<proteinExistence type="inferred from homology"/>
<dbReference type="Gene3D" id="3.40.50.1820">
    <property type="entry name" value="alpha/beta hydrolase"/>
    <property type="match status" value="1"/>
</dbReference>
<dbReference type="RefSeq" id="WP_103393818.1">
    <property type="nucleotide sequence ID" value="NZ_MUJK01000001.1"/>
</dbReference>
<dbReference type="InterPro" id="IPR029058">
    <property type="entry name" value="AB_hydrolase_fold"/>
</dbReference>
<keyword evidence="5" id="KW-1185">Reference proteome</keyword>
<evidence type="ECO:0000313" key="5">
    <source>
        <dbReference type="Proteomes" id="UP000237440"/>
    </source>
</evidence>
<sequence length="328" mass="35064">MNRSIAQPIALDQVAADAVGLIQAFRASGEVSFQDVSLMDARTNYLKACAANGLEPETVADVRTLDYPVAAGIASLRVYRAAGTPAHLVTPVVVFIHGGGWVIGDLDSHDSICRSLTNQTSATVIAVQYRLAPEHRFPVPLEDCLAAIQYIASQASQLKIDPMRALIAGDSAGGNMATVLANDPACQALGMTFKGQALFYPVTDMTASQPSYRRITCGFPLTARSMHWFREQYTSPGQDWHDARLSPLLHAEGRKQPPLFILTVGHDPLADEGIAYASAAARAGSEVVHQHLPGHAHGVLTSAGKIETGRRVLAQAAQFMVRLLGTDT</sequence>
<evidence type="ECO:0000256" key="1">
    <source>
        <dbReference type="ARBA" id="ARBA00010515"/>
    </source>
</evidence>
<dbReference type="PANTHER" id="PTHR48081:SF8">
    <property type="entry name" value="ALPHA_BETA HYDROLASE FOLD-3 DOMAIN-CONTAINING PROTEIN-RELATED"/>
    <property type="match status" value="1"/>
</dbReference>